<dbReference type="EMBL" id="JARPTC010000004">
    <property type="protein sequence ID" value="MDO7786312.1"/>
    <property type="molecule type" value="Genomic_DNA"/>
</dbReference>
<dbReference type="RefSeq" id="WP_304541266.1">
    <property type="nucleotide sequence ID" value="NZ_JARPTC010000004.1"/>
</dbReference>
<evidence type="ECO:0000256" key="1">
    <source>
        <dbReference type="ARBA" id="ARBA00023002"/>
    </source>
</evidence>
<dbReference type="Gene3D" id="3.40.50.1970">
    <property type="match status" value="1"/>
</dbReference>
<dbReference type="Gene3D" id="1.20.1090.10">
    <property type="entry name" value="Dehydroquinate synthase-like - alpha domain"/>
    <property type="match status" value="1"/>
</dbReference>
<organism evidence="4 5">
    <name type="scientific">Desulforamulus aquiferis</name>
    <dbReference type="NCBI Taxonomy" id="1397668"/>
    <lineage>
        <taxon>Bacteria</taxon>
        <taxon>Bacillati</taxon>
        <taxon>Bacillota</taxon>
        <taxon>Clostridia</taxon>
        <taxon>Eubacteriales</taxon>
        <taxon>Peptococcaceae</taxon>
        <taxon>Desulforamulus</taxon>
    </lineage>
</organism>
<accession>A0AAW7ZAC2</accession>
<dbReference type="SUPFAM" id="SSF56796">
    <property type="entry name" value="Dehydroquinate synthase-like"/>
    <property type="match status" value="1"/>
</dbReference>
<reference evidence="4" key="1">
    <citation type="journal article" date="2023" name="J. Hazard. Mater.">
        <title>Anaerobic biodegradation of pyrene and benzo[a]pyrene by a new sulfate-reducing Desulforamulus aquiferis strain DSA.</title>
        <authorList>
            <person name="Zhang Z."/>
            <person name="Sun J."/>
            <person name="Gong X."/>
            <person name="Wang C."/>
            <person name="Wang H."/>
        </authorList>
    </citation>
    <scope>NUCLEOTIDE SEQUENCE</scope>
    <source>
        <strain evidence="4">DSA</strain>
    </source>
</reference>
<proteinExistence type="predicted"/>
<dbReference type="PANTHER" id="PTHR11496:SF103">
    <property type="entry name" value="DEHYDROGENASE, PUTATIVE-RELATED"/>
    <property type="match status" value="1"/>
</dbReference>
<comment type="caution">
    <text evidence="4">The sequence shown here is derived from an EMBL/GenBank/DDBJ whole genome shotgun (WGS) entry which is preliminary data.</text>
</comment>
<dbReference type="FunFam" id="3.40.50.1970:FF:000003">
    <property type="entry name" value="Alcohol dehydrogenase, iron-containing"/>
    <property type="match status" value="1"/>
</dbReference>
<feature type="domain" description="Fe-containing alcohol dehydrogenase-like C-terminal" evidence="3">
    <location>
        <begin position="186"/>
        <end position="362"/>
    </location>
</feature>
<sequence length="368" mass="39472">MQIKFRCPTRIFLGPNCVMENSMEMSALGKKALIVTGANSAKASGALQDMISALEQEGIAYSIFDEIEQNPSIKNVFEGGQAAKEFEAEFIIGIGGGSPLDASKAIAILAVNDITPEQLMAKQWSIEPLPIVAVPTTAGTGSEVTPYAILTIDWAETKQSIAADSLFPIVAYLDGKYTLSLPWSITANTAVDALTHSIEGFINNKADSLTDLLALESIAIIGKLLRSIVPQQISLTEREELLYASMLGGIVIAHTGTGIIHALGYQLTYFNNLPHGLANGVVTKAVLEFLEQASPIKVKQVVDALGCNNLDEVGALLIRVLPGVSISLTEEEQKKYVTKTLQAKNIANCPKPPKEEDLYKILLSSKLC</sequence>
<feature type="domain" description="Alcohol dehydrogenase iron-type/glycerol dehydrogenase GldA" evidence="2">
    <location>
        <begin position="8"/>
        <end position="174"/>
    </location>
</feature>
<evidence type="ECO:0000313" key="4">
    <source>
        <dbReference type="EMBL" id="MDO7786312.1"/>
    </source>
</evidence>
<dbReference type="GO" id="GO:0046872">
    <property type="term" value="F:metal ion binding"/>
    <property type="evidence" value="ECO:0007669"/>
    <property type="project" value="InterPro"/>
</dbReference>
<dbReference type="GO" id="GO:0004022">
    <property type="term" value="F:alcohol dehydrogenase (NAD+) activity"/>
    <property type="evidence" value="ECO:0007669"/>
    <property type="project" value="UniProtKB-ARBA"/>
</dbReference>
<dbReference type="Pfam" id="PF25137">
    <property type="entry name" value="ADH_Fe_C"/>
    <property type="match status" value="1"/>
</dbReference>
<dbReference type="Pfam" id="PF00465">
    <property type="entry name" value="Fe-ADH"/>
    <property type="match status" value="1"/>
</dbReference>
<name>A0AAW7ZAC2_9FIRM</name>
<dbReference type="InterPro" id="IPR056798">
    <property type="entry name" value="ADH_Fe_C"/>
</dbReference>
<keyword evidence="5" id="KW-1185">Reference proteome</keyword>
<protein>
    <submittedName>
        <fullName evidence="4">Iron-containing alcohol dehydrogenase family protein</fullName>
    </submittedName>
</protein>
<dbReference type="InterPro" id="IPR039697">
    <property type="entry name" value="Alcohol_dehydrogenase_Fe"/>
</dbReference>
<keyword evidence="1" id="KW-0560">Oxidoreductase</keyword>
<evidence type="ECO:0000259" key="3">
    <source>
        <dbReference type="Pfam" id="PF25137"/>
    </source>
</evidence>
<dbReference type="PANTHER" id="PTHR11496">
    <property type="entry name" value="ALCOHOL DEHYDROGENASE"/>
    <property type="match status" value="1"/>
</dbReference>
<evidence type="ECO:0000259" key="2">
    <source>
        <dbReference type="Pfam" id="PF00465"/>
    </source>
</evidence>
<reference evidence="4" key="2">
    <citation type="submission" date="2023-03" db="EMBL/GenBank/DDBJ databases">
        <authorList>
            <person name="Zhang Z."/>
        </authorList>
    </citation>
    <scope>NUCLEOTIDE SEQUENCE</scope>
    <source>
        <strain evidence="4">DSA</strain>
    </source>
</reference>
<dbReference type="Proteomes" id="UP001172911">
    <property type="component" value="Unassembled WGS sequence"/>
</dbReference>
<evidence type="ECO:0000313" key="5">
    <source>
        <dbReference type="Proteomes" id="UP001172911"/>
    </source>
</evidence>
<dbReference type="CDD" id="cd08181">
    <property type="entry name" value="PPD-like"/>
    <property type="match status" value="1"/>
</dbReference>
<dbReference type="InterPro" id="IPR001670">
    <property type="entry name" value="ADH_Fe/GldA"/>
</dbReference>
<dbReference type="AlphaFoldDB" id="A0AAW7ZAC2"/>
<gene>
    <name evidence="4" type="ORF">P6N53_03650</name>
</gene>